<evidence type="ECO:0000313" key="1">
    <source>
        <dbReference type="EMBL" id="CAK9074198.1"/>
    </source>
</evidence>
<comment type="caution">
    <text evidence="1">The sequence shown here is derived from an EMBL/GenBank/DDBJ whole genome shotgun (WGS) entry which is preliminary data.</text>
</comment>
<sequence>TVGIVDFFGFAFSGAAAQDAWRVEYSTDNVEWTAFGDDFDADGTQSRRASLAPGQSVSARYWRVRALAALDGRTLTFAAETLAVSCQNTSASKVSETASVSAAKLYGFAYDTEATYLMVQTDRNIEVYDAQVRKASIRAPHAHADVSVVNRAQSLDTLILVHEDYAPWRVQRYRDAGEWTADLVPLENIPLEQYSGETYFNGTNERQEVFMGGFTNGADRFNLMVGEDATEGILFSGGAVGGTGVTTAADIEDALEALDSVGVGNVTVTCNAANTFQIELPMTR</sequence>
<gene>
    <name evidence="1" type="ORF">SCF082_LOCUS36161</name>
</gene>
<dbReference type="EMBL" id="CAXAMM010035406">
    <property type="protein sequence ID" value="CAK9074198.1"/>
    <property type="molecule type" value="Genomic_DNA"/>
</dbReference>
<organism evidence="1 2">
    <name type="scientific">Durusdinium trenchii</name>
    <dbReference type="NCBI Taxonomy" id="1381693"/>
    <lineage>
        <taxon>Eukaryota</taxon>
        <taxon>Sar</taxon>
        <taxon>Alveolata</taxon>
        <taxon>Dinophyceae</taxon>
        <taxon>Suessiales</taxon>
        <taxon>Symbiodiniaceae</taxon>
        <taxon>Durusdinium</taxon>
    </lineage>
</organism>
<accession>A0ABP0PF10</accession>
<protein>
    <submittedName>
        <fullName evidence="1">F5/8 type C domain-containing protein</fullName>
    </submittedName>
</protein>
<evidence type="ECO:0000313" key="2">
    <source>
        <dbReference type="Proteomes" id="UP001642464"/>
    </source>
</evidence>
<proteinExistence type="predicted"/>
<feature type="non-terminal residue" evidence="1">
    <location>
        <position position="284"/>
    </location>
</feature>
<reference evidence="1 2" key="1">
    <citation type="submission" date="2024-02" db="EMBL/GenBank/DDBJ databases">
        <authorList>
            <person name="Chen Y."/>
            <person name="Shah S."/>
            <person name="Dougan E. K."/>
            <person name="Thang M."/>
            <person name="Chan C."/>
        </authorList>
    </citation>
    <scope>NUCLEOTIDE SEQUENCE [LARGE SCALE GENOMIC DNA]</scope>
</reference>
<dbReference type="Proteomes" id="UP001642464">
    <property type="component" value="Unassembled WGS sequence"/>
</dbReference>
<feature type="non-terminal residue" evidence="1">
    <location>
        <position position="1"/>
    </location>
</feature>
<keyword evidence="2" id="KW-1185">Reference proteome</keyword>
<name>A0ABP0PF10_9DINO</name>